<feature type="transmembrane region" description="Helical" evidence="1">
    <location>
        <begin position="105"/>
        <end position="126"/>
    </location>
</feature>
<reference evidence="2 3" key="1">
    <citation type="journal article" date="2013" name="BMC Genomics">
        <title>Genomics-driven discovery of the pneumocandin biosynthetic gene cluster in the fungus Glarea lozoyensis.</title>
        <authorList>
            <person name="Chen L."/>
            <person name="Yue Q."/>
            <person name="Zhang X."/>
            <person name="Xiang M."/>
            <person name="Wang C."/>
            <person name="Li S."/>
            <person name="Che Y."/>
            <person name="Ortiz-Lopez F.J."/>
            <person name="Bills G.F."/>
            <person name="Liu X."/>
            <person name="An Z."/>
        </authorList>
    </citation>
    <scope>NUCLEOTIDE SEQUENCE [LARGE SCALE GENOMIC DNA]</scope>
    <source>
        <strain evidence="3">ATCC 20868 / MF5171</strain>
    </source>
</reference>
<dbReference type="HOGENOM" id="CLU_744046_0_0_1"/>
<feature type="transmembrane region" description="Helical" evidence="1">
    <location>
        <begin position="20"/>
        <end position="40"/>
    </location>
</feature>
<accession>S3CHP7</accession>
<keyword evidence="1" id="KW-0472">Membrane</keyword>
<feature type="transmembrane region" description="Helical" evidence="1">
    <location>
        <begin position="138"/>
        <end position="159"/>
    </location>
</feature>
<dbReference type="OrthoDB" id="10421101at2759"/>
<feature type="transmembrane region" description="Helical" evidence="1">
    <location>
        <begin position="232"/>
        <end position="251"/>
    </location>
</feature>
<protein>
    <submittedName>
        <fullName evidence="2">Uncharacterized protein</fullName>
    </submittedName>
</protein>
<dbReference type="GeneID" id="19467680"/>
<dbReference type="RefSeq" id="XP_008088867.1">
    <property type="nucleotide sequence ID" value="XM_008090676.1"/>
</dbReference>
<name>S3CHP7_GLAL2</name>
<dbReference type="KEGG" id="glz:GLAREA_08632"/>
<sequence length="372" mass="42331">MSASLWKELVTLDGTHFADHFAIAYLAVSIVAVVGILYALSSSSSKSICYKGNDASLRKKAYDLLILSMLFYLLAYTFQLIDIILNEQQVSIRLGYKFVSVFRDGCWQVADFVILTIACRVTYYQFPNWGAHKSFHATWRFFCEVFLTVLAALAIYRWALSTAYTTLTLNNVSSSGIQHFTRETEVLRAGYQILYMLVSTLILLLAVYYLYCRIGFSEKPDKLESGVNLLTIILWIRSVSRVGIVVKYTLLESVRPVYIEVAAEAAYGLPTVAIYIILNRLRKHNQNSAVQSDILRDGRRAARRELHRRRLDAKKGGPPLPTPAQLLTEIESKPLAYLPRQLQESVSSLTQDELQVILQQHVQEVLKFREKI</sequence>
<feature type="transmembrane region" description="Helical" evidence="1">
    <location>
        <begin position="257"/>
        <end position="278"/>
    </location>
</feature>
<proteinExistence type="predicted"/>
<dbReference type="EMBL" id="KE145373">
    <property type="protein sequence ID" value="EPE24779.1"/>
    <property type="molecule type" value="Genomic_DNA"/>
</dbReference>
<evidence type="ECO:0000313" key="2">
    <source>
        <dbReference type="EMBL" id="EPE24779.1"/>
    </source>
</evidence>
<evidence type="ECO:0000256" key="1">
    <source>
        <dbReference type="SAM" id="Phobius"/>
    </source>
</evidence>
<dbReference type="AlphaFoldDB" id="S3CHP7"/>
<organism evidence="2 3">
    <name type="scientific">Glarea lozoyensis (strain ATCC 20868 / MF5171)</name>
    <dbReference type="NCBI Taxonomy" id="1116229"/>
    <lineage>
        <taxon>Eukaryota</taxon>
        <taxon>Fungi</taxon>
        <taxon>Dikarya</taxon>
        <taxon>Ascomycota</taxon>
        <taxon>Pezizomycotina</taxon>
        <taxon>Leotiomycetes</taxon>
        <taxon>Helotiales</taxon>
        <taxon>Helotiaceae</taxon>
        <taxon>Glarea</taxon>
    </lineage>
</organism>
<keyword evidence="1" id="KW-1133">Transmembrane helix</keyword>
<gene>
    <name evidence="2" type="ORF">GLAREA_08632</name>
</gene>
<dbReference type="Proteomes" id="UP000016922">
    <property type="component" value="Unassembled WGS sequence"/>
</dbReference>
<evidence type="ECO:0000313" key="3">
    <source>
        <dbReference type="Proteomes" id="UP000016922"/>
    </source>
</evidence>
<keyword evidence="1" id="KW-0812">Transmembrane</keyword>
<feature type="transmembrane region" description="Helical" evidence="1">
    <location>
        <begin position="193"/>
        <end position="211"/>
    </location>
</feature>
<keyword evidence="3" id="KW-1185">Reference proteome</keyword>
<feature type="transmembrane region" description="Helical" evidence="1">
    <location>
        <begin position="61"/>
        <end position="85"/>
    </location>
</feature>